<comment type="caution">
    <text evidence="1">The sequence shown here is derived from an EMBL/GenBank/DDBJ whole genome shotgun (WGS) entry which is preliminary data.</text>
</comment>
<name>A0A8I2YJH7_9AGAM</name>
<dbReference type="Proteomes" id="UP000683000">
    <property type="component" value="Unassembled WGS sequence"/>
</dbReference>
<organism evidence="1 2">
    <name type="scientific">Boletus reticuloceps</name>
    <dbReference type="NCBI Taxonomy" id="495285"/>
    <lineage>
        <taxon>Eukaryota</taxon>
        <taxon>Fungi</taxon>
        <taxon>Dikarya</taxon>
        <taxon>Basidiomycota</taxon>
        <taxon>Agaricomycotina</taxon>
        <taxon>Agaricomycetes</taxon>
        <taxon>Agaricomycetidae</taxon>
        <taxon>Boletales</taxon>
        <taxon>Boletineae</taxon>
        <taxon>Boletaceae</taxon>
        <taxon>Boletoideae</taxon>
        <taxon>Boletus</taxon>
    </lineage>
</organism>
<dbReference type="OrthoDB" id="2654015at2759"/>
<dbReference type="EMBL" id="JAGFBS010000023">
    <property type="protein sequence ID" value="KAG6373136.1"/>
    <property type="molecule type" value="Genomic_DNA"/>
</dbReference>
<proteinExistence type="predicted"/>
<accession>A0A8I2YJH7</accession>
<keyword evidence="2" id="KW-1185">Reference proteome</keyword>
<reference evidence="1" key="1">
    <citation type="submission" date="2021-03" db="EMBL/GenBank/DDBJ databases">
        <title>Evolutionary innovations through gain and loss of genes in the ectomycorrhizal Boletales.</title>
        <authorList>
            <person name="Wu G."/>
            <person name="Miyauchi S."/>
            <person name="Morin E."/>
            <person name="Yang Z.-L."/>
            <person name="Xu J."/>
            <person name="Martin F.M."/>
        </authorList>
    </citation>
    <scope>NUCLEOTIDE SEQUENCE</scope>
    <source>
        <strain evidence="1">BR01</strain>
    </source>
</reference>
<evidence type="ECO:0000313" key="1">
    <source>
        <dbReference type="EMBL" id="KAG6373136.1"/>
    </source>
</evidence>
<evidence type="ECO:0000313" key="2">
    <source>
        <dbReference type="Proteomes" id="UP000683000"/>
    </source>
</evidence>
<gene>
    <name evidence="1" type="ORF">JVT61DRAFT_6744</name>
</gene>
<sequence length="125" mass="13739">MADEDACSSVDPANVLRGCHIIPLFADGCLHPDGVAMSRCAGDSGDWKYYYINCQTPVTGETPEFYDANQSPHCPCLDLQELDKVASESSSSVGSDSEYKSKSVLGDYLDMWDDHLGINLNKYEF</sequence>
<dbReference type="AlphaFoldDB" id="A0A8I2YJH7"/>
<protein>
    <submittedName>
        <fullName evidence="1">Uncharacterized protein</fullName>
    </submittedName>
</protein>